<sequence length="108" mass="12283">MDLLEVYKFEAVKHQAFNGIVVSLSGGEVPFIAMNRKEECWSLFKDPDPEADKDSKSNSEDKLMLRSQQMEDSIWNHWLELTCEPAILTTAPHPQVSGRLQLAIHTRG</sequence>
<evidence type="ECO:0000313" key="2">
    <source>
        <dbReference type="Proteomes" id="UP001055811"/>
    </source>
</evidence>
<reference evidence="1 2" key="2">
    <citation type="journal article" date="2022" name="Mol. Ecol. Resour.">
        <title>The genomes of chicory, endive, great burdock and yacon provide insights into Asteraceae paleo-polyploidization history and plant inulin production.</title>
        <authorList>
            <person name="Fan W."/>
            <person name="Wang S."/>
            <person name="Wang H."/>
            <person name="Wang A."/>
            <person name="Jiang F."/>
            <person name="Liu H."/>
            <person name="Zhao H."/>
            <person name="Xu D."/>
            <person name="Zhang Y."/>
        </authorList>
    </citation>
    <scope>NUCLEOTIDE SEQUENCE [LARGE SCALE GENOMIC DNA]</scope>
    <source>
        <strain evidence="2">cv. Punajuju</strain>
        <tissue evidence="1">Leaves</tissue>
    </source>
</reference>
<proteinExistence type="predicted"/>
<reference evidence="2" key="1">
    <citation type="journal article" date="2022" name="Mol. Ecol. Resour.">
        <title>The genomes of chicory, endive, great burdock and yacon provide insights into Asteraceae palaeo-polyploidization history and plant inulin production.</title>
        <authorList>
            <person name="Fan W."/>
            <person name="Wang S."/>
            <person name="Wang H."/>
            <person name="Wang A."/>
            <person name="Jiang F."/>
            <person name="Liu H."/>
            <person name="Zhao H."/>
            <person name="Xu D."/>
            <person name="Zhang Y."/>
        </authorList>
    </citation>
    <scope>NUCLEOTIDE SEQUENCE [LARGE SCALE GENOMIC DNA]</scope>
    <source>
        <strain evidence="2">cv. Punajuju</strain>
    </source>
</reference>
<dbReference type="EMBL" id="CM042016">
    <property type="protein sequence ID" value="KAI3698289.1"/>
    <property type="molecule type" value="Genomic_DNA"/>
</dbReference>
<keyword evidence="2" id="KW-1185">Reference proteome</keyword>
<accession>A0ACB8ZLU4</accession>
<dbReference type="Proteomes" id="UP001055811">
    <property type="component" value="Linkage Group LG08"/>
</dbReference>
<name>A0ACB8ZLU4_CICIN</name>
<comment type="caution">
    <text evidence="1">The sequence shown here is derived from an EMBL/GenBank/DDBJ whole genome shotgun (WGS) entry which is preliminary data.</text>
</comment>
<organism evidence="1 2">
    <name type="scientific">Cichorium intybus</name>
    <name type="common">Chicory</name>
    <dbReference type="NCBI Taxonomy" id="13427"/>
    <lineage>
        <taxon>Eukaryota</taxon>
        <taxon>Viridiplantae</taxon>
        <taxon>Streptophyta</taxon>
        <taxon>Embryophyta</taxon>
        <taxon>Tracheophyta</taxon>
        <taxon>Spermatophyta</taxon>
        <taxon>Magnoliopsida</taxon>
        <taxon>eudicotyledons</taxon>
        <taxon>Gunneridae</taxon>
        <taxon>Pentapetalae</taxon>
        <taxon>asterids</taxon>
        <taxon>campanulids</taxon>
        <taxon>Asterales</taxon>
        <taxon>Asteraceae</taxon>
        <taxon>Cichorioideae</taxon>
        <taxon>Cichorieae</taxon>
        <taxon>Cichoriinae</taxon>
        <taxon>Cichorium</taxon>
    </lineage>
</organism>
<gene>
    <name evidence="1" type="ORF">L2E82_41719</name>
</gene>
<evidence type="ECO:0000313" key="1">
    <source>
        <dbReference type="EMBL" id="KAI3698289.1"/>
    </source>
</evidence>
<protein>
    <submittedName>
        <fullName evidence="1">Uncharacterized protein</fullName>
    </submittedName>
</protein>